<keyword evidence="9" id="KW-0325">Glycoprotein</keyword>
<dbReference type="PANTHER" id="PTHR14647:SF84">
    <property type="entry name" value="GALACTOSE-3-O-SULFOTRANSFERASE 2-LIKE"/>
    <property type="match status" value="1"/>
</dbReference>
<dbReference type="KEGG" id="gmh:115534119"/>
<keyword evidence="3" id="KW-0808">Transferase</keyword>
<feature type="region of interest" description="Disordered" evidence="10">
    <location>
        <begin position="433"/>
        <end position="454"/>
    </location>
</feature>
<evidence type="ECO:0000256" key="10">
    <source>
        <dbReference type="SAM" id="MobiDB-lite"/>
    </source>
</evidence>
<feature type="compositionally biased region" description="Low complexity" evidence="10">
    <location>
        <begin position="436"/>
        <end position="454"/>
    </location>
</feature>
<dbReference type="RefSeq" id="XP_030200649.1">
    <property type="nucleotide sequence ID" value="XM_030344789.1"/>
</dbReference>
<evidence type="ECO:0000313" key="12">
    <source>
        <dbReference type="Proteomes" id="UP000694546"/>
    </source>
</evidence>
<keyword evidence="5" id="KW-0735">Signal-anchor</keyword>
<dbReference type="GeneTree" id="ENSGT00950000182923"/>
<comment type="similarity">
    <text evidence="2">Belongs to the galactose-3-O-sulfotransferase family.</text>
</comment>
<dbReference type="OMA" id="NPMAFDL"/>
<keyword evidence="8" id="KW-0472">Membrane</keyword>
<reference evidence="11" key="1">
    <citation type="submission" date="2025-08" db="UniProtKB">
        <authorList>
            <consortium name="Ensembl"/>
        </authorList>
    </citation>
    <scope>IDENTIFICATION</scope>
</reference>
<reference evidence="11" key="2">
    <citation type="submission" date="2025-09" db="UniProtKB">
        <authorList>
            <consortium name="Ensembl"/>
        </authorList>
    </citation>
    <scope>IDENTIFICATION</scope>
</reference>
<dbReference type="InterPro" id="IPR009729">
    <property type="entry name" value="Gal-3-0_sulfotransfrase"/>
</dbReference>
<protein>
    <submittedName>
        <fullName evidence="11">Galactose-3-O-sulfotransferase 2-like</fullName>
    </submittedName>
</protein>
<dbReference type="GO" id="GO:0001733">
    <property type="term" value="F:galactosylceramide sulfotransferase activity"/>
    <property type="evidence" value="ECO:0007669"/>
    <property type="project" value="InterPro"/>
</dbReference>
<dbReference type="OrthoDB" id="514299at2759"/>
<evidence type="ECO:0000256" key="5">
    <source>
        <dbReference type="ARBA" id="ARBA00022968"/>
    </source>
</evidence>
<dbReference type="Proteomes" id="UP000694546">
    <property type="component" value="Chromosome 2"/>
</dbReference>
<evidence type="ECO:0000256" key="4">
    <source>
        <dbReference type="ARBA" id="ARBA00022692"/>
    </source>
</evidence>
<dbReference type="GO" id="GO:0009247">
    <property type="term" value="P:glycolipid biosynthetic process"/>
    <property type="evidence" value="ECO:0007669"/>
    <property type="project" value="InterPro"/>
</dbReference>
<comment type="subcellular location">
    <subcellularLocation>
        <location evidence="1">Golgi apparatus membrane</location>
        <topology evidence="1">Single-pass type II membrane protein</topology>
    </subcellularLocation>
</comment>
<dbReference type="AlphaFoldDB" id="A0A8C5FKJ0"/>
<dbReference type="GeneID" id="115534119"/>
<dbReference type="Gene3D" id="3.40.50.300">
    <property type="entry name" value="P-loop containing nucleotide triphosphate hydrolases"/>
    <property type="match status" value="1"/>
</dbReference>
<evidence type="ECO:0000256" key="9">
    <source>
        <dbReference type="ARBA" id="ARBA00023180"/>
    </source>
</evidence>
<evidence type="ECO:0000256" key="2">
    <source>
        <dbReference type="ARBA" id="ARBA00008124"/>
    </source>
</evidence>
<dbReference type="GO" id="GO:0000139">
    <property type="term" value="C:Golgi membrane"/>
    <property type="evidence" value="ECO:0007669"/>
    <property type="project" value="UniProtKB-SubCell"/>
</dbReference>
<dbReference type="Ensembl" id="ENSGMOT00000041038.1">
    <property type="protein sequence ID" value="ENSGMOP00000043316.1"/>
    <property type="gene ID" value="ENSGMOG00000035020.1"/>
</dbReference>
<feature type="region of interest" description="Disordered" evidence="10">
    <location>
        <begin position="46"/>
        <end position="78"/>
    </location>
</feature>
<keyword evidence="12" id="KW-1185">Reference proteome</keyword>
<dbReference type="SUPFAM" id="SSF52540">
    <property type="entry name" value="P-loop containing nucleoside triphosphate hydrolases"/>
    <property type="match status" value="1"/>
</dbReference>
<dbReference type="PANTHER" id="PTHR14647">
    <property type="entry name" value="GALACTOSE-3-O-SULFOTRANSFERASE"/>
    <property type="match status" value="1"/>
</dbReference>
<evidence type="ECO:0000256" key="8">
    <source>
        <dbReference type="ARBA" id="ARBA00023136"/>
    </source>
</evidence>
<sequence length="454" mass="49943">MALRRWALLVCRRRPTPTALLVALGVAVLLALLPLRPSSRSWRITSGEMREERPGEEPIRRGSPVGLGSDWPRNTTQQTRVTSPPVVFIKTTKTGAGTVQNLLFRLGEREGATFAFPRDSFTFRYPHKFRADFVEELPEGSSQFDLLVSPLRLHLPALRQVMPPDAVYVTVIRDPVATFESVFSTHASEVPAFRLARAAAAATVAATAPPTTPLELFLETPERFWDPGRPGNGLARNPMSFDLGLDSAAGAAGGNSSAWEADLAALEAGLRLVLIAEHLDESLVLLGALLGLEGEELASVRLNARTLSHVTPLGPRARRRARAWNTADALLYDRFLRRLWEQAGRYGAERLRGEVALLRASTERVRRQCVARGGVAPGGLEELLRPRQSPGATVLGYQLRADLSQQELGFCVRLVLPERQYHAHLYFQQYGRDLRPSSTSNPTPNSTRRSTGGT</sequence>
<evidence type="ECO:0000256" key="1">
    <source>
        <dbReference type="ARBA" id="ARBA00004323"/>
    </source>
</evidence>
<name>A0A8C5FKJ0_GADMO</name>
<feature type="compositionally biased region" description="Basic and acidic residues" evidence="10">
    <location>
        <begin position="48"/>
        <end position="60"/>
    </location>
</feature>
<evidence type="ECO:0000256" key="7">
    <source>
        <dbReference type="ARBA" id="ARBA00023034"/>
    </source>
</evidence>
<evidence type="ECO:0000256" key="3">
    <source>
        <dbReference type="ARBA" id="ARBA00022679"/>
    </source>
</evidence>
<evidence type="ECO:0000313" key="11">
    <source>
        <dbReference type="Ensembl" id="ENSGMOP00000043316.1"/>
    </source>
</evidence>
<gene>
    <name evidence="11" type="primary">LOC115534119</name>
</gene>
<evidence type="ECO:0000256" key="6">
    <source>
        <dbReference type="ARBA" id="ARBA00022989"/>
    </source>
</evidence>
<proteinExistence type="inferred from homology"/>
<accession>A0A8C5FKJ0</accession>
<dbReference type="Pfam" id="PF06990">
    <property type="entry name" value="Gal-3-0_sulfotr"/>
    <property type="match status" value="1"/>
</dbReference>
<keyword evidence="7" id="KW-0333">Golgi apparatus</keyword>
<dbReference type="InterPro" id="IPR027417">
    <property type="entry name" value="P-loop_NTPase"/>
</dbReference>
<keyword evidence="6" id="KW-1133">Transmembrane helix</keyword>
<organism evidence="11 12">
    <name type="scientific">Gadus morhua</name>
    <name type="common">Atlantic cod</name>
    <dbReference type="NCBI Taxonomy" id="8049"/>
    <lineage>
        <taxon>Eukaryota</taxon>
        <taxon>Metazoa</taxon>
        <taxon>Chordata</taxon>
        <taxon>Craniata</taxon>
        <taxon>Vertebrata</taxon>
        <taxon>Euteleostomi</taxon>
        <taxon>Actinopterygii</taxon>
        <taxon>Neopterygii</taxon>
        <taxon>Teleostei</taxon>
        <taxon>Neoteleostei</taxon>
        <taxon>Acanthomorphata</taxon>
        <taxon>Zeiogadaria</taxon>
        <taxon>Gadariae</taxon>
        <taxon>Gadiformes</taxon>
        <taxon>Gadoidei</taxon>
        <taxon>Gadidae</taxon>
        <taxon>Gadus</taxon>
    </lineage>
</organism>
<keyword evidence="4" id="KW-0812">Transmembrane</keyword>